<evidence type="ECO:0000256" key="2">
    <source>
        <dbReference type="ARBA" id="ARBA00022679"/>
    </source>
</evidence>
<keyword evidence="3" id="KW-0547">Nucleotide-binding</keyword>
<dbReference type="InterPro" id="IPR000719">
    <property type="entry name" value="Prot_kinase_dom"/>
</dbReference>
<keyword evidence="1" id="KW-0723">Serine/threonine-protein kinase</keyword>
<evidence type="ECO:0000256" key="1">
    <source>
        <dbReference type="ARBA" id="ARBA00022527"/>
    </source>
</evidence>
<evidence type="ECO:0000313" key="7">
    <source>
        <dbReference type="EMBL" id="CAL6103789.1"/>
    </source>
</evidence>
<dbReference type="EMBL" id="CAXDID020000571">
    <property type="protein sequence ID" value="CAL6103789.1"/>
    <property type="molecule type" value="Genomic_DNA"/>
</dbReference>
<evidence type="ECO:0000256" key="3">
    <source>
        <dbReference type="ARBA" id="ARBA00022741"/>
    </source>
</evidence>
<feature type="domain" description="Protein kinase" evidence="6">
    <location>
        <begin position="1"/>
        <end position="281"/>
    </location>
</feature>
<evidence type="ECO:0000259" key="6">
    <source>
        <dbReference type="PROSITE" id="PS50011"/>
    </source>
</evidence>
<dbReference type="PANTHER" id="PTHR43895">
    <property type="entry name" value="CALCIUM/CALMODULIN-DEPENDENT PROTEIN KINASE KINASE-RELATED"/>
    <property type="match status" value="1"/>
</dbReference>
<sequence>MINEAAFINIFEDGQQTKTILIQLQQQKYVLQFMKNDKSSMRRINIQEKIKGVPQTIQQCGYIVIDNLDMSQLQPKDSSKFQFINSKRLVSVTQYYDLPCISLYSFIGTGRQNQLYMNSNQLNQALSLFQKILVTIKTLHNLNIFHFDIKPENILADDNNFVIIDFGSAMTIDEQNAINLLIENVQIAQIYQITELFSPTKYDQCNGWIVANKFDSYSLGCVLYYILTDDYLPYPMEQYTNQFKNIVSVYGIIVADLIQGLTSKTLLLRYSIEQAIIHPAFNQFMFVPQRTSIHSIYHYIENKINSNYQKTNNSMLLKYLISQQSQFQNHIDKCMKNRSKSVSKYNIKKRSSFIWDDQHNMTIQNAINHDYLYQLNNCFSKYAVEDQLS</sequence>
<dbReference type="Proteomes" id="UP001642409">
    <property type="component" value="Unassembled WGS sequence"/>
</dbReference>
<keyword evidence="2" id="KW-0808">Transferase</keyword>
<evidence type="ECO:0000256" key="5">
    <source>
        <dbReference type="ARBA" id="ARBA00022840"/>
    </source>
</evidence>
<organism evidence="7 8">
    <name type="scientific">Hexamita inflata</name>
    <dbReference type="NCBI Taxonomy" id="28002"/>
    <lineage>
        <taxon>Eukaryota</taxon>
        <taxon>Metamonada</taxon>
        <taxon>Diplomonadida</taxon>
        <taxon>Hexamitidae</taxon>
        <taxon>Hexamitinae</taxon>
        <taxon>Hexamita</taxon>
    </lineage>
</organism>
<dbReference type="SUPFAM" id="SSF56112">
    <property type="entry name" value="Protein kinase-like (PK-like)"/>
    <property type="match status" value="1"/>
</dbReference>
<reference evidence="7 8" key="1">
    <citation type="submission" date="2024-07" db="EMBL/GenBank/DDBJ databases">
        <authorList>
            <person name="Akdeniz Z."/>
        </authorList>
    </citation>
    <scope>NUCLEOTIDE SEQUENCE [LARGE SCALE GENOMIC DNA]</scope>
</reference>
<keyword evidence="4 7" id="KW-0418">Kinase</keyword>
<evidence type="ECO:0000313" key="8">
    <source>
        <dbReference type="Proteomes" id="UP001642409"/>
    </source>
</evidence>
<keyword evidence="5" id="KW-0067">ATP-binding</keyword>
<protein>
    <submittedName>
        <fullName evidence="7">Kinase</fullName>
    </submittedName>
</protein>
<dbReference type="SMART" id="SM00220">
    <property type="entry name" value="S_TKc"/>
    <property type="match status" value="1"/>
</dbReference>
<dbReference type="PROSITE" id="PS50011">
    <property type="entry name" value="PROTEIN_KINASE_DOM"/>
    <property type="match status" value="1"/>
</dbReference>
<dbReference type="Gene3D" id="1.10.510.10">
    <property type="entry name" value="Transferase(Phosphotransferase) domain 1"/>
    <property type="match status" value="1"/>
</dbReference>
<evidence type="ECO:0000256" key="4">
    <source>
        <dbReference type="ARBA" id="ARBA00022777"/>
    </source>
</evidence>
<dbReference type="GO" id="GO:0016301">
    <property type="term" value="F:kinase activity"/>
    <property type="evidence" value="ECO:0007669"/>
    <property type="project" value="UniProtKB-KW"/>
</dbReference>
<dbReference type="Pfam" id="PF00069">
    <property type="entry name" value="Pkinase"/>
    <property type="match status" value="1"/>
</dbReference>
<dbReference type="InterPro" id="IPR011009">
    <property type="entry name" value="Kinase-like_dom_sf"/>
</dbReference>
<dbReference type="PANTHER" id="PTHR43895:SF153">
    <property type="entry name" value="KINASE"/>
    <property type="match status" value="1"/>
</dbReference>
<comment type="caution">
    <text evidence="7">The sequence shown here is derived from an EMBL/GenBank/DDBJ whole genome shotgun (WGS) entry which is preliminary data.</text>
</comment>
<proteinExistence type="predicted"/>
<keyword evidence="8" id="KW-1185">Reference proteome</keyword>
<name>A0ABP1MD15_9EUKA</name>
<accession>A0ABP1MD15</accession>
<gene>
    <name evidence="7" type="ORF">HINF_LOCUS72312</name>
</gene>